<proteinExistence type="predicted"/>
<dbReference type="Proteomes" id="UP001497700">
    <property type="component" value="Unassembled WGS sequence"/>
</dbReference>
<dbReference type="EMBL" id="MU393431">
    <property type="protein sequence ID" value="KAI4869310.1"/>
    <property type="molecule type" value="Genomic_DNA"/>
</dbReference>
<accession>A0ACB9ZDM1</accession>
<gene>
    <name evidence="1" type="ORF">F4820DRAFT_407055</name>
</gene>
<evidence type="ECO:0000313" key="2">
    <source>
        <dbReference type="Proteomes" id="UP001497700"/>
    </source>
</evidence>
<protein>
    <submittedName>
        <fullName evidence="1">Uncharacterized protein</fullName>
    </submittedName>
</protein>
<reference evidence="1 2" key="1">
    <citation type="journal article" date="2022" name="New Phytol.">
        <title>Ecological generalism drives hyperdiversity of secondary metabolite gene clusters in xylarialean endophytes.</title>
        <authorList>
            <person name="Franco M.E.E."/>
            <person name="Wisecaver J.H."/>
            <person name="Arnold A.E."/>
            <person name="Ju Y.M."/>
            <person name="Slot J.C."/>
            <person name="Ahrendt S."/>
            <person name="Moore L.P."/>
            <person name="Eastman K.E."/>
            <person name="Scott K."/>
            <person name="Konkel Z."/>
            <person name="Mondo S.J."/>
            <person name="Kuo A."/>
            <person name="Hayes R.D."/>
            <person name="Haridas S."/>
            <person name="Andreopoulos B."/>
            <person name="Riley R."/>
            <person name="LaButti K."/>
            <person name="Pangilinan J."/>
            <person name="Lipzen A."/>
            <person name="Amirebrahimi M."/>
            <person name="Yan J."/>
            <person name="Adam C."/>
            <person name="Keymanesh K."/>
            <person name="Ng V."/>
            <person name="Louie K."/>
            <person name="Northen T."/>
            <person name="Drula E."/>
            <person name="Henrissat B."/>
            <person name="Hsieh H.M."/>
            <person name="Youens-Clark K."/>
            <person name="Lutzoni F."/>
            <person name="Miadlikowska J."/>
            <person name="Eastwood D.C."/>
            <person name="Hamelin R.C."/>
            <person name="Grigoriev I.V."/>
            <person name="U'Ren J.M."/>
        </authorList>
    </citation>
    <scope>NUCLEOTIDE SEQUENCE [LARGE SCALE GENOMIC DNA]</scope>
    <source>
        <strain evidence="1 2">CBS 119005</strain>
    </source>
</reference>
<organism evidence="1 2">
    <name type="scientific">Hypoxylon rubiginosum</name>
    <dbReference type="NCBI Taxonomy" id="110542"/>
    <lineage>
        <taxon>Eukaryota</taxon>
        <taxon>Fungi</taxon>
        <taxon>Dikarya</taxon>
        <taxon>Ascomycota</taxon>
        <taxon>Pezizomycotina</taxon>
        <taxon>Sordariomycetes</taxon>
        <taxon>Xylariomycetidae</taxon>
        <taxon>Xylariales</taxon>
        <taxon>Hypoxylaceae</taxon>
        <taxon>Hypoxylon</taxon>
    </lineage>
</organism>
<sequence>MALVAVYKQFLAAPNLSQLSPEAALHYITTTTSFRNPTDVIKHFSTLIKQLKKKREDILSAVEGQNAIAVELDTALEFLTGGGPYLPGLDDNFLTDRTVYFPVMHIVTFDKDGKILQIRQTWDQGSLLKQLDIIGKSGRNWPIRDSNEQIKLIENAVKSTIGAAPGQDPADLLVRSRGNSTNVFRDPHASLALFAPREESDGSIASVISPRGGARPRQRDFAEIFGDEPVEAPGRERSESPSKAIAPKAGAEKKFQPSRLFEDEGIEEESDSLDALRASPSRFIRPNPKKYSHFDFADGSDEPESHDVPQINDPTSKTTKHSSQWSFDDFNTPHKAKPSKSLALRHQDVRHWSTEDEEVQESPERKAVPVKPRRDAEAHFEFVDDGPSAEPRVTRPRGSTHNNGLGLYKNNLYSEDGEETAPLDEPKPLGAITNLKDRGRDFEAHWDMRDESPSEKPQPKPPVGEDRKKAVKMMDANWSTYNQSPAQKENKPVAIRKTDGERGIHIGGDGMGGGKGSNRNWLFGGEDEMQTPKPASRGRPAAAKSDGFSWDF</sequence>
<evidence type="ECO:0000313" key="1">
    <source>
        <dbReference type="EMBL" id="KAI4869310.1"/>
    </source>
</evidence>
<keyword evidence="2" id="KW-1185">Reference proteome</keyword>
<name>A0ACB9ZDM1_9PEZI</name>
<comment type="caution">
    <text evidence="1">The sequence shown here is derived from an EMBL/GenBank/DDBJ whole genome shotgun (WGS) entry which is preliminary data.</text>
</comment>